<name>A0A511YIX7_9FLAO</name>
<dbReference type="InterPro" id="IPR024355">
    <property type="entry name" value="TraQ_bacteroidetes"/>
</dbReference>
<dbReference type="Proteomes" id="UP000321863">
    <property type="component" value="Unassembled WGS sequence"/>
</dbReference>
<proteinExistence type="predicted"/>
<keyword evidence="2" id="KW-1185">Reference proteome</keyword>
<dbReference type="Gene3D" id="2.60.40.2410">
    <property type="entry name" value="Uncharacterised protein PF12988, DUF3872"/>
    <property type="match status" value="1"/>
</dbReference>
<comment type="caution">
    <text evidence="1">The sequence shown here is derived from an EMBL/GenBank/DDBJ whole genome shotgun (WGS) entry which is preliminary data.</text>
</comment>
<dbReference type="InterPro" id="IPR038707">
    <property type="entry name" value="TraQ_sf"/>
</dbReference>
<sequence>MATGKAYILKPNDSYLLSSPKFSLNYVFESNVSQQFDIWVEDSFVGIENQLPVQFN</sequence>
<dbReference type="OrthoDB" id="669114at2"/>
<evidence type="ECO:0000313" key="1">
    <source>
        <dbReference type="EMBL" id="GEN75155.1"/>
    </source>
</evidence>
<protein>
    <submittedName>
        <fullName evidence="1">Uncharacterized protein</fullName>
    </submittedName>
</protein>
<organism evidence="1 2">
    <name type="scientific">Chryseobacterium hagamense</name>
    <dbReference type="NCBI Taxonomy" id="395935"/>
    <lineage>
        <taxon>Bacteria</taxon>
        <taxon>Pseudomonadati</taxon>
        <taxon>Bacteroidota</taxon>
        <taxon>Flavobacteriia</taxon>
        <taxon>Flavobacteriales</taxon>
        <taxon>Weeksellaceae</taxon>
        <taxon>Chryseobacterium group</taxon>
        <taxon>Chryseobacterium</taxon>
    </lineage>
</organism>
<dbReference type="Pfam" id="PF12988">
    <property type="entry name" value="TraQ_transposon"/>
    <property type="match status" value="1"/>
</dbReference>
<reference evidence="1 2" key="1">
    <citation type="submission" date="2019-07" db="EMBL/GenBank/DDBJ databases">
        <title>Whole genome shotgun sequence of Chryseobacterium hagamense NBRC 105253.</title>
        <authorList>
            <person name="Hosoyama A."/>
            <person name="Uohara A."/>
            <person name="Ohji S."/>
            <person name="Ichikawa N."/>
        </authorList>
    </citation>
    <scope>NUCLEOTIDE SEQUENCE [LARGE SCALE GENOMIC DNA]</scope>
    <source>
        <strain evidence="1 2">NBRC 105253</strain>
    </source>
</reference>
<gene>
    <name evidence="1" type="ORF">CHA01nite_08950</name>
</gene>
<dbReference type="AlphaFoldDB" id="A0A511YIX7"/>
<accession>A0A511YIX7</accession>
<evidence type="ECO:0000313" key="2">
    <source>
        <dbReference type="Proteomes" id="UP000321863"/>
    </source>
</evidence>
<dbReference type="EMBL" id="BJYJ01000002">
    <property type="protein sequence ID" value="GEN75155.1"/>
    <property type="molecule type" value="Genomic_DNA"/>
</dbReference>